<dbReference type="Proteomes" id="UP001060085">
    <property type="component" value="Linkage Group LG06"/>
</dbReference>
<accession>A0ACC0ALB1</accession>
<keyword evidence="2" id="KW-1185">Reference proteome</keyword>
<comment type="caution">
    <text evidence="1">The sequence shown here is derived from an EMBL/GenBank/DDBJ whole genome shotgun (WGS) entry which is preliminary data.</text>
</comment>
<reference evidence="2" key="1">
    <citation type="journal article" date="2023" name="Nat. Plants">
        <title>Single-cell RNA sequencing provides a high-resolution roadmap for understanding the multicellular compartmentation of specialized metabolism.</title>
        <authorList>
            <person name="Sun S."/>
            <person name="Shen X."/>
            <person name="Li Y."/>
            <person name="Li Y."/>
            <person name="Wang S."/>
            <person name="Li R."/>
            <person name="Zhang H."/>
            <person name="Shen G."/>
            <person name="Guo B."/>
            <person name="Wei J."/>
            <person name="Xu J."/>
            <person name="St-Pierre B."/>
            <person name="Chen S."/>
            <person name="Sun C."/>
        </authorList>
    </citation>
    <scope>NUCLEOTIDE SEQUENCE [LARGE SCALE GENOMIC DNA]</scope>
</reference>
<evidence type="ECO:0000313" key="2">
    <source>
        <dbReference type="Proteomes" id="UP001060085"/>
    </source>
</evidence>
<protein>
    <submittedName>
        <fullName evidence="1">Uncharacterized protein</fullName>
    </submittedName>
</protein>
<sequence>MAEPKLFELKNGSMQLKVSNFGCTITSLSIPGKDGKLADVVLGFDTLEPYLKGAAPYFGCIVGRVANRIKDGKFKLDGVEYSLPINKPPNSLHGGHKGYDKVVWEVAEQKQGETPSITFKYHSRDGEEGYPGDLSVTATYTLTSATTLRLDMEAVPQNKPTPVSLAQHTYWNLAGHDSGSVLDHSIQIWANHITPVDENTVPTGELMPVKGTPFDFTTEQKIGSRINEVGMGYDHNYVLDCGDEKMGLKHAAKLKDPDSSRVLNLWTNAPGMQFYTANYVNGIVGKGGAVYGKQSAACLETQGFPNAINQPNFPSVVVRPGEKYQHSMLYEFSVE</sequence>
<proteinExistence type="predicted"/>
<name>A0ACC0ALB1_CATRO</name>
<dbReference type="EMBL" id="CM044706">
    <property type="protein sequence ID" value="KAI5660286.1"/>
    <property type="molecule type" value="Genomic_DNA"/>
</dbReference>
<organism evidence="1 2">
    <name type="scientific">Catharanthus roseus</name>
    <name type="common">Madagascar periwinkle</name>
    <name type="synonym">Vinca rosea</name>
    <dbReference type="NCBI Taxonomy" id="4058"/>
    <lineage>
        <taxon>Eukaryota</taxon>
        <taxon>Viridiplantae</taxon>
        <taxon>Streptophyta</taxon>
        <taxon>Embryophyta</taxon>
        <taxon>Tracheophyta</taxon>
        <taxon>Spermatophyta</taxon>
        <taxon>Magnoliopsida</taxon>
        <taxon>eudicotyledons</taxon>
        <taxon>Gunneridae</taxon>
        <taxon>Pentapetalae</taxon>
        <taxon>asterids</taxon>
        <taxon>lamiids</taxon>
        <taxon>Gentianales</taxon>
        <taxon>Apocynaceae</taxon>
        <taxon>Rauvolfioideae</taxon>
        <taxon>Vinceae</taxon>
        <taxon>Catharanthinae</taxon>
        <taxon>Catharanthus</taxon>
    </lineage>
</organism>
<evidence type="ECO:0000313" key="1">
    <source>
        <dbReference type="EMBL" id="KAI5660286.1"/>
    </source>
</evidence>
<gene>
    <name evidence="1" type="ORF">M9H77_29079</name>
</gene>